<dbReference type="InterPro" id="IPR050187">
    <property type="entry name" value="Lipid_Phosphate_FormReg"/>
</dbReference>
<dbReference type="PANTHER" id="PTHR12358:SF108">
    <property type="entry name" value="DAGKC DOMAIN-CONTAINING PROTEIN"/>
    <property type="match status" value="1"/>
</dbReference>
<feature type="domain" description="DAGKc" evidence="1">
    <location>
        <begin position="83"/>
        <end position="233"/>
    </location>
</feature>
<name>A0A4Z1PIX9_9PEZI</name>
<comment type="caution">
    <text evidence="2">The sequence shown here is derived from an EMBL/GenBank/DDBJ whole genome shotgun (WGS) entry which is preliminary data.</text>
</comment>
<proteinExistence type="predicted"/>
<reference evidence="2 3" key="1">
    <citation type="submission" date="2019-04" db="EMBL/GenBank/DDBJ databases">
        <title>High contiguity whole genome sequence and gene annotation resource for two Venturia nashicola isolates.</title>
        <authorList>
            <person name="Prokchorchik M."/>
            <person name="Won K."/>
            <person name="Lee Y."/>
            <person name="Choi E.D."/>
            <person name="Segonzac C."/>
            <person name="Sohn K.H."/>
        </authorList>
    </citation>
    <scope>NUCLEOTIDE SEQUENCE [LARGE SCALE GENOMIC DNA]</scope>
    <source>
        <strain evidence="2 3">PRI2</strain>
    </source>
</reference>
<dbReference type="PROSITE" id="PS50146">
    <property type="entry name" value="DAGK"/>
    <property type="match status" value="1"/>
</dbReference>
<dbReference type="Pfam" id="PF00781">
    <property type="entry name" value="DAGK_cat"/>
    <property type="match status" value="1"/>
</dbReference>
<keyword evidence="3" id="KW-1185">Reference proteome</keyword>
<dbReference type="Gene3D" id="3.40.50.10330">
    <property type="entry name" value="Probable inorganic polyphosphate/atp-NAD kinase, domain 1"/>
    <property type="match status" value="1"/>
</dbReference>
<dbReference type="InterPro" id="IPR017438">
    <property type="entry name" value="ATP-NAD_kinase_N"/>
</dbReference>
<dbReference type="AlphaFoldDB" id="A0A4Z1PIX9"/>
<dbReference type="Proteomes" id="UP000298493">
    <property type="component" value="Unassembled WGS sequence"/>
</dbReference>
<dbReference type="GO" id="GO:0005737">
    <property type="term" value="C:cytoplasm"/>
    <property type="evidence" value="ECO:0007669"/>
    <property type="project" value="TreeGrafter"/>
</dbReference>
<dbReference type="InterPro" id="IPR016064">
    <property type="entry name" value="NAD/diacylglycerol_kinase_sf"/>
</dbReference>
<gene>
    <name evidence="2" type="ORF">E6O75_ATG04601</name>
</gene>
<evidence type="ECO:0000313" key="3">
    <source>
        <dbReference type="Proteomes" id="UP000298493"/>
    </source>
</evidence>
<dbReference type="SUPFAM" id="SSF111331">
    <property type="entry name" value="NAD kinase/diacylglycerol kinase-like"/>
    <property type="match status" value="1"/>
</dbReference>
<organism evidence="2 3">
    <name type="scientific">Venturia nashicola</name>
    <dbReference type="NCBI Taxonomy" id="86259"/>
    <lineage>
        <taxon>Eukaryota</taxon>
        <taxon>Fungi</taxon>
        <taxon>Dikarya</taxon>
        <taxon>Ascomycota</taxon>
        <taxon>Pezizomycotina</taxon>
        <taxon>Dothideomycetes</taxon>
        <taxon>Pleosporomycetidae</taxon>
        <taxon>Venturiales</taxon>
        <taxon>Venturiaceae</taxon>
        <taxon>Venturia</taxon>
    </lineage>
</organism>
<evidence type="ECO:0000313" key="2">
    <source>
        <dbReference type="EMBL" id="TID25396.1"/>
    </source>
</evidence>
<dbReference type="STRING" id="86259.A0A4Z1PIX9"/>
<dbReference type="PANTHER" id="PTHR12358">
    <property type="entry name" value="SPHINGOSINE KINASE"/>
    <property type="match status" value="1"/>
</dbReference>
<dbReference type="EMBL" id="SNSC02000004">
    <property type="protein sequence ID" value="TID25396.1"/>
    <property type="molecule type" value="Genomic_DNA"/>
</dbReference>
<protein>
    <submittedName>
        <fullName evidence="2">Histone transcription regulator 3</fullName>
    </submittedName>
</protein>
<sequence>MASHIPILPLKTLLGELRPLVIGFNISSHHSTHATCFLVGQNVPGAPILQQFKTEDYTDSNALEAAIPPGLLIDHTSSWIAQAEKETTTVVVSTMSGTGQASNFYKNVLEPLLRKFDLLESRDFELQTTNSASTITELTASIFCPRAANKSQNIVLLSGDGGMSDIINGIMEAEDARGDKWIAPTINLVPIGTGNALANSSGIIGPGDNTFGLRSLFCGQPKPVPIFRVTFTEGARLLSNEGTKADPLKTTSQSLYGAVVCSWALHATLVADSDTKEYRKHGDKRFAMVANDLVNPKDGSGPHSYKGDLKLLKAHAETRTQTFDDQLTEQKEHCYLLATFCSKLDANFTISPRSRPLDGRLMLVRFGPQNNAQEIWRLMGNGQELLANDPAVTYREVDGFMIAFEEEEERWRRVCVDGHIIQVEKGGQLTVSKHVGGEVVRLRVMESFVEPLTIV</sequence>
<dbReference type="InterPro" id="IPR001206">
    <property type="entry name" value="Diacylglycerol_kinase_cat_dom"/>
</dbReference>
<dbReference type="GO" id="GO:0046512">
    <property type="term" value="P:sphingosine biosynthetic process"/>
    <property type="evidence" value="ECO:0007669"/>
    <property type="project" value="TreeGrafter"/>
</dbReference>
<dbReference type="GO" id="GO:0016020">
    <property type="term" value="C:membrane"/>
    <property type="evidence" value="ECO:0007669"/>
    <property type="project" value="TreeGrafter"/>
</dbReference>
<evidence type="ECO:0000259" key="1">
    <source>
        <dbReference type="PROSITE" id="PS50146"/>
    </source>
</evidence>
<accession>A0A4Z1PIX9</accession>
<dbReference type="Gene3D" id="2.60.200.40">
    <property type="match status" value="1"/>
</dbReference>
<dbReference type="GO" id="GO:0001727">
    <property type="term" value="F:lipid kinase activity"/>
    <property type="evidence" value="ECO:0007669"/>
    <property type="project" value="TreeGrafter"/>
</dbReference>